<proteinExistence type="predicted"/>
<gene>
    <name evidence="3" type="ORF">RRG08_055792</name>
</gene>
<protein>
    <submittedName>
        <fullName evidence="3">Uncharacterized protein</fullName>
    </submittedName>
</protein>
<feature type="signal peptide" evidence="2">
    <location>
        <begin position="1"/>
        <end position="16"/>
    </location>
</feature>
<comment type="caution">
    <text evidence="3">The sequence shown here is derived from an EMBL/GenBank/DDBJ whole genome shotgun (WGS) entry which is preliminary data.</text>
</comment>
<reference evidence="3" key="1">
    <citation type="journal article" date="2023" name="G3 (Bethesda)">
        <title>A reference genome for the long-term kleptoplast-retaining sea slug Elysia crispata morphotype clarki.</title>
        <authorList>
            <person name="Eastman K.E."/>
            <person name="Pendleton A.L."/>
            <person name="Shaikh M.A."/>
            <person name="Suttiyut T."/>
            <person name="Ogas R."/>
            <person name="Tomko P."/>
            <person name="Gavelis G."/>
            <person name="Widhalm J.R."/>
            <person name="Wisecaver J.H."/>
        </authorList>
    </citation>
    <scope>NUCLEOTIDE SEQUENCE</scope>
    <source>
        <strain evidence="3">ECLA1</strain>
    </source>
</reference>
<keyword evidence="4" id="KW-1185">Reference proteome</keyword>
<keyword evidence="1" id="KW-1133">Transmembrane helix</keyword>
<accession>A0AAE0XSD8</accession>
<keyword evidence="1" id="KW-0472">Membrane</keyword>
<evidence type="ECO:0000313" key="4">
    <source>
        <dbReference type="Proteomes" id="UP001283361"/>
    </source>
</evidence>
<dbReference type="EMBL" id="JAWDGP010007703">
    <property type="protein sequence ID" value="KAK3708080.1"/>
    <property type="molecule type" value="Genomic_DNA"/>
</dbReference>
<sequence>MLLLAGFNLSSAVVLAFEVSGVTASTGEAGGGGGVEGGEGAAALVGGAAGMVQGAVAFVGGCVGTATSFFTSRALHKRFTKKIEILRSSRIKESIMRMACNYVHFGKIFRLLQQPLLIVIKFV</sequence>
<dbReference type="AlphaFoldDB" id="A0AAE0XSD8"/>
<evidence type="ECO:0000256" key="1">
    <source>
        <dbReference type="SAM" id="Phobius"/>
    </source>
</evidence>
<keyword evidence="2" id="KW-0732">Signal</keyword>
<evidence type="ECO:0000313" key="3">
    <source>
        <dbReference type="EMBL" id="KAK3708080.1"/>
    </source>
</evidence>
<feature type="chain" id="PRO_5042264988" evidence="2">
    <location>
        <begin position="17"/>
        <end position="123"/>
    </location>
</feature>
<organism evidence="3 4">
    <name type="scientific">Elysia crispata</name>
    <name type="common">lettuce slug</name>
    <dbReference type="NCBI Taxonomy" id="231223"/>
    <lineage>
        <taxon>Eukaryota</taxon>
        <taxon>Metazoa</taxon>
        <taxon>Spiralia</taxon>
        <taxon>Lophotrochozoa</taxon>
        <taxon>Mollusca</taxon>
        <taxon>Gastropoda</taxon>
        <taxon>Heterobranchia</taxon>
        <taxon>Euthyneura</taxon>
        <taxon>Panpulmonata</taxon>
        <taxon>Sacoglossa</taxon>
        <taxon>Placobranchoidea</taxon>
        <taxon>Plakobranchidae</taxon>
        <taxon>Elysia</taxon>
    </lineage>
</organism>
<name>A0AAE0XSD8_9GAST</name>
<feature type="transmembrane region" description="Helical" evidence="1">
    <location>
        <begin position="48"/>
        <end position="71"/>
    </location>
</feature>
<evidence type="ECO:0000256" key="2">
    <source>
        <dbReference type="SAM" id="SignalP"/>
    </source>
</evidence>
<dbReference type="Proteomes" id="UP001283361">
    <property type="component" value="Unassembled WGS sequence"/>
</dbReference>
<keyword evidence="1" id="KW-0812">Transmembrane</keyword>